<protein>
    <submittedName>
        <fullName evidence="1">Start-2 domain protein</fullName>
    </submittedName>
</protein>
<dbReference type="Proteomes" id="UP000221165">
    <property type="component" value="Unassembled WGS sequence"/>
</dbReference>
<sequence length="235" mass="27334">KYLDLAYRVEKDTSVSIKVRGKLPCRLFEVLSILNETDLAGTWAPFFKSAEREYQYTKASQLVRQVYDYPLLGSKETIMFCAGINALEEAGCVMIFCRSPPENVETFLGLPIPEKRKIQRIQSADLVFLLYPISEGKQTTLELYGNFHHGMRFVPMKIITFVVKKVVRGMFVSIARQCQQFETGPYKERVEKDKDFYTWMEEKIEEYVKQQKYAAFKIPAESISLASFNYEDFQD</sequence>
<dbReference type="Gene3D" id="3.30.530.20">
    <property type="match status" value="1"/>
</dbReference>
<dbReference type="SUPFAM" id="SSF55961">
    <property type="entry name" value="Bet v1-like"/>
    <property type="match status" value="1"/>
</dbReference>
<keyword evidence="2" id="KW-1185">Reference proteome</keyword>
<evidence type="ECO:0000313" key="1">
    <source>
        <dbReference type="EMBL" id="PHJ20134.1"/>
    </source>
</evidence>
<evidence type="ECO:0000313" key="2">
    <source>
        <dbReference type="Proteomes" id="UP000221165"/>
    </source>
</evidence>
<dbReference type="OrthoDB" id="360784at2759"/>
<name>A0A2C6KVH2_9APIC</name>
<reference evidence="1 2" key="1">
    <citation type="journal article" date="2017" name="Int. J. Parasitol.">
        <title>The genome of the protozoan parasite Cystoisospora suis and a reverse vaccinology approach to identify vaccine candidates.</title>
        <authorList>
            <person name="Palmieri N."/>
            <person name="Shrestha A."/>
            <person name="Ruttkowski B."/>
            <person name="Beck T."/>
            <person name="Vogl C."/>
            <person name="Tomley F."/>
            <person name="Blake D.P."/>
            <person name="Joachim A."/>
        </authorList>
    </citation>
    <scope>NUCLEOTIDE SEQUENCE [LARGE SCALE GENOMIC DNA]</scope>
    <source>
        <strain evidence="1 2">Wien I</strain>
    </source>
</reference>
<proteinExistence type="predicted"/>
<dbReference type="EMBL" id="MIGC01003009">
    <property type="protein sequence ID" value="PHJ20134.1"/>
    <property type="molecule type" value="Genomic_DNA"/>
</dbReference>
<dbReference type="GeneID" id="94429405"/>
<organism evidence="1 2">
    <name type="scientific">Cystoisospora suis</name>
    <dbReference type="NCBI Taxonomy" id="483139"/>
    <lineage>
        <taxon>Eukaryota</taxon>
        <taxon>Sar</taxon>
        <taxon>Alveolata</taxon>
        <taxon>Apicomplexa</taxon>
        <taxon>Conoidasida</taxon>
        <taxon>Coccidia</taxon>
        <taxon>Eucoccidiorida</taxon>
        <taxon>Eimeriorina</taxon>
        <taxon>Sarcocystidae</taxon>
        <taxon>Cystoisospora</taxon>
    </lineage>
</organism>
<dbReference type="InterPro" id="IPR023393">
    <property type="entry name" value="START-like_dom_sf"/>
</dbReference>
<dbReference type="AlphaFoldDB" id="A0A2C6KVH2"/>
<accession>A0A2C6KVH2</accession>
<gene>
    <name evidence="1" type="ORF">CSUI_006029</name>
</gene>
<dbReference type="RefSeq" id="XP_067921825.1">
    <property type="nucleotide sequence ID" value="XM_068066194.1"/>
</dbReference>
<feature type="non-terminal residue" evidence="1">
    <location>
        <position position="1"/>
    </location>
</feature>
<comment type="caution">
    <text evidence="1">The sequence shown here is derived from an EMBL/GenBank/DDBJ whole genome shotgun (WGS) entry which is preliminary data.</text>
</comment>
<dbReference type="VEuPathDB" id="ToxoDB:CSUI_006029"/>